<feature type="compositionally biased region" description="Polar residues" evidence="5">
    <location>
        <begin position="166"/>
        <end position="181"/>
    </location>
</feature>
<protein>
    <submittedName>
        <fullName evidence="8">Aggregation substance</fullName>
    </submittedName>
</protein>
<feature type="compositionally biased region" description="Pro residues" evidence="5">
    <location>
        <begin position="2502"/>
        <end position="2541"/>
    </location>
</feature>
<feature type="region of interest" description="Disordered" evidence="5">
    <location>
        <begin position="857"/>
        <end position="876"/>
    </location>
</feature>
<evidence type="ECO:0000256" key="3">
    <source>
        <dbReference type="ARBA" id="ARBA00022729"/>
    </source>
</evidence>
<gene>
    <name evidence="8" type="primary">asa1</name>
    <name evidence="8" type="ORF">SRLFYP117_01322</name>
</gene>
<dbReference type="InterPro" id="IPR026345">
    <property type="entry name" value="Adh_isopep-form_adh_dom"/>
</dbReference>
<accession>A0A6N3CX73</accession>
<dbReference type="InterPro" id="IPR022464">
    <property type="entry name" value="Strep_pil_isopept_link"/>
</dbReference>
<evidence type="ECO:0000256" key="2">
    <source>
        <dbReference type="ARBA" id="ARBA00022525"/>
    </source>
</evidence>
<organism evidence="8">
    <name type="scientific">Streptococcus oralis</name>
    <dbReference type="NCBI Taxonomy" id="1303"/>
    <lineage>
        <taxon>Bacteria</taxon>
        <taxon>Bacillati</taxon>
        <taxon>Bacillota</taxon>
        <taxon>Bacilli</taxon>
        <taxon>Lactobacillales</taxon>
        <taxon>Streptococcaceae</taxon>
        <taxon>Streptococcus</taxon>
    </lineage>
</organism>
<dbReference type="InterPro" id="IPR038174">
    <property type="entry name" value="Strep_pil_link_sf"/>
</dbReference>
<feature type="compositionally biased region" description="Low complexity" evidence="5">
    <location>
        <begin position="89"/>
        <end position="102"/>
    </location>
</feature>
<keyword evidence="2" id="KW-0964">Secreted</keyword>
<keyword evidence="4" id="KW-0572">Peptidoglycan-anchor</keyword>
<dbReference type="RefSeq" id="WP_156676954.1">
    <property type="nucleotide sequence ID" value="NZ_CACRUL010000017.1"/>
</dbReference>
<dbReference type="PROSITE" id="PS50847">
    <property type="entry name" value="GRAM_POS_ANCHORING"/>
    <property type="match status" value="1"/>
</dbReference>
<evidence type="ECO:0000256" key="5">
    <source>
        <dbReference type="SAM" id="MobiDB-lite"/>
    </source>
</evidence>
<feature type="chain" id="PRO_5039083410" evidence="6">
    <location>
        <begin position="39"/>
        <end position="2576"/>
    </location>
</feature>
<dbReference type="NCBIfam" id="TIGR01167">
    <property type="entry name" value="LPXTG_anchor"/>
    <property type="match status" value="1"/>
</dbReference>
<feature type="signal peptide" evidence="6">
    <location>
        <begin position="1"/>
        <end position="38"/>
    </location>
</feature>
<reference evidence="8" key="1">
    <citation type="submission" date="2019-11" db="EMBL/GenBank/DDBJ databases">
        <authorList>
            <person name="Feng L."/>
        </authorList>
    </citation>
    <scope>NUCLEOTIDE SEQUENCE</scope>
    <source>
        <strain evidence="8">SrubneriLFYP117</strain>
    </source>
</reference>
<dbReference type="Pfam" id="PF00746">
    <property type="entry name" value="Gram_pos_anchor"/>
    <property type="match status" value="1"/>
</dbReference>
<keyword evidence="3 6" id="KW-0732">Signal</keyword>
<evidence type="ECO:0000259" key="7">
    <source>
        <dbReference type="PROSITE" id="PS50847"/>
    </source>
</evidence>
<dbReference type="NCBIfam" id="TIGR03786">
    <property type="entry name" value="strep_pil_rpt"/>
    <property type="match status" value="7"/>
</dbReference>
<sequence length="2576" mass="281848">MKELFNRRQRFSLRKYSIGVCSVLLGTALFAVGAPSVAAEEAVSASKPSEVVAVSSPQAEGSQSAPASTNAEEAVAPKSAPVAEEKAAEATPAATETPVATAEKAEEAKPATEEVAKPEANKEEAKPEVAEGETKKEEKATEATPVAEAKPATDESNKPKVRSRRATTNEAVSGDHNSNPVAVSTYLKDGEKVTPEIKDANGATVYSQPVPAGYSAKEGDWYTYAIWDLTEFNKRYGTKYYARAYKRFDESTDTTVDLIDKTTGAVVETRTITASSGVQKFTTTTAASNSQLTFQVDYKAGTAEKGKTTQPFIQNGYEVGKSITDLVAAGHKLTPAEQTLYTAVYNARTTTDVLNVVEPAYNGRTITDSNAKIPETINKTTYYKVVDKNNPTFNANKTDKTVQDYKENGNEVDLARYTLKAEEGQRFTASGERQFDGYKLYQTANANDQSGFVNRPYTIGSKFIDADRYGIKRIKEVVGEDGSVVIRVYLLDPRQQSKRSDGSLSTDGYMLIAETKPIKPGEHNTQELVVKKSPLNTIAYTGSDGVNHPNGKEIAFDFQKAAGYTPYKTVFVPFLGDGIGHGSANAQLERGVGGIGTNVDLLNTLTPYKQPVYYYVKQEPAEVTPEVEKQLEGRVLANGEFTFKLKEVQPNKSLPSYEETVTNKADGKATFSKLTFNKVGTYTYTITETPGSDANVEYDAMTVTMTVTVTENAQGDLQAAVKYSAEGGFKSSADDKIFNNYVVAPVKTKFDFTKKLAGRELKDGEFKFVLKDANGQEVETVTNKADGTVTFSELTFDNSKVGTHTYTVEEVIPAAKEAGMVYDTMKATITVEVAKNGHTLTTVTNVVSAGGVDANGKATDGTADKEFNNKITPPETPVFQPEKFVLNKEKFDITGSKLVDDDHELTDEYTETNANPYVDDTNNNEAENINTKTVERGDKLVYQVWLDTKNFTDKNNIQSVGISDTYEANKLTVNATDIKAYDSVTGEDVTSKFDITVANGVITATSKASMNKSLGDAENTQVIDTTKFAFGRYYKFDIPATVKADVAGGVDIENKANQIVHVYNPVSKSVETPEKPTQKRVNSVPITVEFNFTKRLEGRELKANEFSFVLKDSTGKEIQTVKNDAEGNVKFSALKFKKGEEGAHKYTVEEVAGTDTTVTYDTMKAEVTVTVSHDGTAKALVANVTEPADKEFNNTVTPPTEPKFQPEKYVLNEEKYSITENKLLDDDAELTDKYGETNTNPYVDGTSNNEAENINTKTVNRGDKIYYQVWLDTTKFSSTNKENVQSVGITDDFDETKVDVDASTIKAYDSISGADVTDKFDIKVENGVMTATLKAGFTKSLGDAENTQIIDTTKFAFERYYKFDIPATVKADIAGGVDIENTAAQVVNYYNPVSKKVEKPSKPTEKRVNSVPISVEFNFTKRLEGRKLKANEFSFVLKDSTGKEVESVTNDKDGNVKFSALTFKKGQEGVHNYTVEEVAGTDATVTYDTMKATVTITVSHNGTAKALVAKLGDIADKEFNNRVTPPEEPKFQPEKYVVSEEKFDITGDKLVDDDKELADKYADTNTNPYADDASNNEAQNLNTKTVKRGDKLVYQVWLDTTQFDAANKDNIQSVGISDDYDEAKLDLDATKIKAYDSVTGDDVTAKFDITVEGGVITATLKAGFTKSLGDAENTQIIDTTKFAFGRYYKFDIPTKVKADVAAGVDIENTAAQVVNYYNPTTKKVEKPSKPTEKRVNNVPVEVEFNFTKRLEGRELQANEFSFVLKNAAGEVVETVTNDAEGNVKFSALTFKKGQEGEHNYTVEEVKGTDATVTYDTMKAAVKVTVKHDGTAKVLIAKVGEIADKEFNNRVTPPTEPKFQPEKYVLNEEKFSITDNKLLDDDAELTDKYGETNTNPYVDQANNNEAQNINTKTVKRGQKLYYQVWLDTTKFDVANKDNVQTVGITDDFDETKVDVDASAIKAYDSVTGADVTAKFDITVEGGVITATLKAGFTKSLGDADNTQIIDTTKFEFGRYYKFDIPATVKADVAGGVDIENTAAQVVNYYNPTSKTVEKPSKPTEKRVNNVPVSIEFNFTKKLEGRELKANEFSFVLKNAAGEVVETVSNDASGNVKFSALEFKKGQEGTHTYTVEEVKGTDGTVAYDTMKATVTVEVKHDGTAKALITNVTDPADKEFNNRVTPPETPEFNPEKYILNAEKFDLTGKSLLDDDKELADKVADTNANPYADKADNNEAQNINTKTLKKGDKVYYQVWLDTTKFTEAHNIQSVGITDKYDSENLDVNVAEIKAYDSVTGEDVTAKFDIKVENGVITATSKTDLTKSLGDAENTPVIDTAKFAFGRYYKFEIPATIKATAKDGVDIENTASQTVHQYDPTKKSVEKPEKPTEKRVVNIPTKVEFNFTKKLEGRELKEGEFSFVLKDKDGKVIETVKNDASGNIKFSALEFKRGEEGTHTYTVEEVKGTDAGVEYDKMVATVTVTVTKEGKVLTTTSQLPEDTEFNNKVIPPKPPVTPPTPPVTPPTPPVTPPTPPVTPPTPPVTPPAPELPSTGEDQSVSAALLGAALGLVGLAGLARRKKNED</sequence>
<dbReference type="InterPro" id="IPR019931">
    <property type="entry name" value="LPXTG_anchor"/>
</dbReference>
<dbReference type="EMBL" id="CACRUL010000017">
    <property type="protein sequence ID" value="VYU21290.1"/>
    <property type="molecule type" value="Genomic_DNA"/>
</dbReference>
<feature type="compositionally biased region" description="Polar residues" evidence="5">
    <location>
        <begin position="58"/>
        <end position="71"/>
    </location>
</feature>
<evidence type="ECO:0000256" key="1">
    <source>
        <dbReference type="ARBA" id="ARBA00022512"/>
    </source>
</evidence>
<dbReference type="Gene3D" id="2.60.40.3050">
    <property type="match status" value="7"/>
</dbReference>
<evidence type="ECO:0000256" key="4">
    <source>
        <dbReference type="ARBA" id="ARBA00023088"/>
    </source>
</evidence>
<evidence type="ECO:0000256" key="6">
    <source>
        <dbReference type="SAM" id="SignalP"/>
    </source>
</evidence>
<feature type="compositionally biased region" description="Basic and acidic residues" evidence="5">
    <location>
        <begin position="103"/>
        <end position="141"/>
    </location>
</feature>
<dbReference type="NCBIfam" id="TIGR01168">
    <property type="entry name" value="YSIRK_signal"/>
    <property type="match status" value="1"/>
</dbReference>
<feature type="domain" description="Gram-positive cocci surface proteins LPxTG" evidence="7">
    <location>
        <begin position="2542"/>
        <end position="2576"/>
    </location>
</feature>
<name>A0A6N3CX73_STROR</name>
<proteinExistence type="predicted"/>
<dbReference type="Pfam" id="PF12892">
    <property type="entry name" value="FctA"/>
    <property type="match status" value="7"/>
</dbReference>
<feature type="region of interest" description="Disordered" evidence="5">
    <location>
        <begin position="2493"/>
        <end position="2548"/>
    </location>
</feature>
<dbReference type="InterPro" id="IPR005877">
    <property type="entry name" value="YSIRK_signal_dom"/>
</dbReference>
<dbReference type="NCBIfam" id="TIGR04228">
    <property type="entry name" value="isopep_sspB_C2"/>
    <property type="match status" value="5"/>
</dbReference>
<dbReference type="Gene3D" id="2.60.40.740">
    <property type="match status" value="5"/>
</dbReference>
<evidence type="ECO:0000313" key="8">
    <source>
        <dbReference type="EMBL" id="VYU21290.1"/>
    </source>
</evidence>
<keyword evidence="1" id="KW-0134">Cell wall</keyword>
<feature type="region of interest" description="Disordered" evidence="5">
    <location>
        <begin position="54"/>
        <end position="181"/>
    </location>
</feature>
<dbReference type="Pfam" id="PF17998">
    <property type="entry name" value="AgI_II_C2"/>
    <property type="match status" value="5"/>
</dbReference>
<dbReference type="Pfam" id="PF04650">
    <property type="entry name" value="YSIRK_signal"/>
    <property type="match status" value="1"/>
</dbReference>